<proteinExistence type="inferred from homology"/>
<dbReference type="InterPro" id="IPR000206">
    <property type="entry name" value="Ribosomal_bL12"/>
</dbReference>
<dbReference type="GO" id="GO:0005840">
    <property type="term" value="C:ribosome"/>
    <property type="evidence" value="ECO:0007669"/>
    <property type="project" value="UniProtKB-KW"/>
</dbReference>
<sequence length="143" mass="15967">MRYSPIISQSLSRHCIITSQNPRFLPKNSHFSTSSTNFSINPYFARSRIQSWNDLNFARDYASSAQESKTGPLERVSTIVDEISGLALLEVADLTELLRKKLDINEMPVMAVMMPGMGVQHEGGSQGWWCGEGGGEEGREDRI</sequence>
<dbReference type="InterPro" id="IPR008932">
    <property type="entry name" value="Ribosomal_bL12_oligo"/>
</dbReference>
<comment type="similarity">
    <text evidence="1">Belongs to the bacterial ribosomal protein bL12 family.</text>
</comment>
<dbReference type="Proteomes" id="UP000593564">
    <property type="component" value="Unassembled WGS sequence"/>
</dbReference>
<name>A0A7J7G7M2_CAMSI</name>
<evidence type="ECO:0000313" key="7">
    <source>
        <dbReference type="Proteomes" id="UP000593564"/>
    </source>
</evidence>
<dbReference type="GO" id="GO:1990904">
    <property type="term" value="C:ribonucleoprotein complex"/>
    <property type="evidence" value="ECO:0007669"/>
    <property type="project" value="UniProtKB-KW"/>
</dbReference>
<reference evidence="7" key="1">
    <citation type="journal article" date="2020" name="Nat. Commun.">
        <title>Genome assembly of wild tea tree DASZ reveals pedigree and selection history of tea varieties.</title>
        <authorList>
            <person name="Zhang W."/>
            <person name="Zhang Y."/>
            <person name="Qiu H."/>
            <person name="Guo Y."/>
            <person name="Wan H."/>
            <person name="Zhang X."/>
            <person name="Scossa F."/>
            <person name="Alseekh S."/>
            <person name="Zhang Q."/>
            <person name="Wang P."/>
            <person name="Xu L."/>
            <person name="Schmidt M.H."/>
            <person name="Jia X."/>
            <person name="Li D."/>
            <person name="Zhu A."/>
            <person name="Guo F."/>
            <person name="Chen W."/>
            <person name="Ni D."/>
            <person name="Usadel B."/>
            <person name="Fernie A.R."/>
            <person name="Wen W."/>
        </authorList>
    </citation>
    <scope>NUCLEOTIDE SEQUENCE [LARGE SCALE GENOMIC DNA]</scope>
    <source>
        <strain evidence="7">cv. G240</strain>
    </source>
</reference>
<feature type="domain" description="Large ribosomal subunit protein bL12 oligomerization" evidence="5">
    <location>
        <begin position="78"/>
        <end position="116"/>
    </location>
</feature>
<dbReference type="AlphaFoldDB" id="A0A7J7G7M2"/>
<dbReference type="SUPFAM" id="SSF48300">
    <property type="entry name" value="Ribosomal protein L7/12, oligomerisation (N-terminal) domain"/>
    <property type="match status" value="1"/>
</dbReference>
<dbReference type="GO" id="GO:0005737">
    <property type="term" value="C:cytoplasm"/>
    <property type="evidence" value="ECO:0007669"/>
    <property type="project" value="UniProtKB-ARBA"/>
</dbReference>
<dbReference type="EMBL" id="JACBKZ010000012">
    <property type="protein sequence ID" value="KAF5936762.1"/>
    <property type="molecule type" value="Genomic_DNA"/>
</dbReference>
<dbReference type="InterPro" id="IPR036235">
    <property type="entry name" value="Ribosomal_bL12_oligo_N_sf"/>
</dbReference>
<dbReference type="Pfam" id="PF16320">
    <property type="entry name" value="Ribosomal_L12_N"/>
    <property type="match status" value="1"/>
</dbReference>
<dbReference type="GO" id="GO:0003735">
    <property type="term" value="F:structural constituent of ribosome"/>
    <property type="evidence" value="ECO:0007669"/>
    <property type="project" value="InterPro"/>
</dbReference>
<comment type="caution">
    <text evidence="6">The sequence shown here is derived from an EMBL/GenBank/DDBJ whole genome shotgun (WGS) entry which is preliminary data.</text>
</comment>
<evidence type="ECO:0000259" key="5">
    <source>
        <dbReference type="Pfam" id="PF16320"/>
    </source>
</evidence>
<dbReference type="PANTHER" id="PTHR45987">
    <property type="entry name" value="39S RIBOSOMAL PROTEIN L12"/>
    <property type="match status" value="1"/>
</dbReference>
<keyword evidence="7" id="KW-1185">Reference proteome</keyword>
<feature type="region of interest" description="Disordered" evidence="4">
    <location>
        <begin position="124"/>
        <end position="143"/>
    </location>
</feature>
<accession>A0A7J7G7M2</accession>
<keyword evidence="3" id="KW-0687">Ribonucleoprotein</keyword>
<keyword evidence="2" id="KW-0689">Ribosomal protein</keyword>
<gene>
    <name evidence="6" type="ORF">HYC85_024268</name>
</gene>
<organism evidence="6 7">
    <name type="scientific">Camellia sinensis</name>
    <name type="common">Tea plant</name>
    <name type="synonym">Thea sinensis</name>
    <dbReference type="NCBI Taxonomy" id="4442"/>
    <lineage>
        <taxon>Eukaryota</taxon>
        <taxon>Viridiplantae</taxon>
        <taxon>Streptophyta</taxon>
        <taxon>Embryophyta</taxon>
        <taxon>Tracheophyta</taxon>
        <taxon>Spermatophyta</taxon>
        <taxon>Magnoliopsida</taxon>
        <taxon>eudicotyledons</taxon>
        <taxon>Gunneridae</taxon>
        <taxon>Pentapetalae</taxon>
        <taxon>asterids</taxon>
        <taxon>Ericales</taxon>
        <taxon>Theaceae</taxon>
        <taxon>Camellia</taxon>
    </lineage>
</organism>
<protein>
    <recommendedName>
        <fullName evidence="5">Large ribosomal subunit protein bL12 oligomerization domain-containing protein</fullName>
    </recommendedName>
</protein>
<feature type="compositionally biased region" description="Gly residues" evidence="4">
    <location>
        <begin position="124"/>
        <end position="133"/>
    </location>
</feature>
<evidence type="ECO:0000313" key="6">
    <source>
        <dbReference type="EMBL" id="KAF5936762.1"/>
    </source>
</evidence>
<evidence type="ECO:0000256" key="2">
    <source>
        <dbReference type="ARBA" id="ARBA00022980"/>
    </source>
</evidence>
<evidence type="ECO:0000256" key="1">
    <source>
        <dbReference type="ARBA" id="ARBA00007197"/>
    </source>
</evidence>
<dbReference type="GO" id="GO:0006412">
    <property type="term" value="P:translation"/>
    <property type="evidence" value="ECO:0007669"/>
    <property type="project" value="InterPro"/>
</dbReference>
<reference evidence="6 7" key="2">
    <citation type="submission" date="2020-07" db="EMBL/GenBank/DDBJ databases">
        <title>Genome assembly of wild tea tree DASZ reveals pedigree and selection history of tea varieties.</title>
        <authorList>
            <person name="Zhang W."/>
        </authorList>
    </citation>
    <scope>NUCLEOTIDE SEQUENCE [LARGE SCALE GENOMIC DNA]</scope>
    <source>
        <strain evidence="7">cv. G240</strain>
        <tissue evidence="6">Leaf</tissue>
    </source>
</reference>
<dbReference type="GO" id="GO:0003729">
    <property type="term" value="F:mRNA binding"/>
    <property type="evidence" value="ECO:0007669"/>
    <property type="project" value="TreeGrafter"/>
</dbReference>
<evidence type="ECO:0000256" key="3">
    <source>
        <dbReference type="ARBA" id="ARBA00023274"/>
    </source>
</evidence>
<evidence type="ECO:0000256" key="4">
    <source>
        <dbReference type="SAM" id="MobiDB-lite"/>
    </source>
</evidence>
<dbReference type="PANTHER" id="PTHR45987:SF4">
    <property type="entry name" value="LARGE RIBOSOMAL SUBUNIT PROTEIN BL12M"/>
    <property type="match status" value="1"/>
</dbReference>
<dbReference type="Gene3D" id="1.20.5.710">
    <property type="entry name" value="Single helix bin"/>
    <property type="match status" value="1"/>
</dbReference>